<evidence type="ECO:0000256" key="1">
    <source>
        <dbReference type="SAM" id="Coils"/>
    </source>
</evidence>
<feature type="coiled-coil region" evidence="1">
    <location>
        <begin position="611"/>
        <end position="658"/>
    </location>
</feature>
<feature type="compositionally biased region" description="Basic and acidic residues" evidence="2">
    <location>
        <begin position="155"/>
        <end position="175"/>
    </location>
</feature>
<dbReference type="Gene3D" id="3.40.50.300">
    <property type="entry name" value="P-loop containing nucleotide triphosphate hydrolases"/>
    <property type="match status" value="2"/>
</dbReference>
<sequence>MKLQHIDIRRLPGIDRSFSVNELDPTINFVTGPNASGKSSLIRALRYLLAGHRAGDPHQLSLTAGFHDGEHRWTVDRNGTHVTWQCDGRPADPPAPPPPDLLDSYLIGVEDLLQVQGASEQALAGHLRRELNGGFDLPALRETLFHSAPRAGHKERRELEQARRSREEVERDQRRIADEERRLPDLDRAIEDARNADQERRALDTALQLHDTAQALRGLDAQLERFPPDMEHLTGREPARLDELARQRENTRQELAQAEQDRDRAYARLAETGLENERPDETELDRLRARLDELRQQEQALATAARECTDARTAREQAIARLDGHAAAARELPRLDDATLDRARDLTRRRQELEDRRTALQARLQGAPENSPEQALQRYERAARLLHDWLALPAPAEPARPVLPTVAGAALGGGIAVYGGVLGPPWLAAIGGGVMLLALIPLLFPRVLPAGLRRSADAMARTAQRERLARDFEDLDLDIPPGAWDAAGVRTRLEAVEQQRDALRMTRRRFDEAETLRADRDTVDAALQQLDAEQAEFAREAGFDPALAARLDDFLERTRALQQAELTLGQAEARHTEIAGRVRTLTQQLQEALARWPTPDPNGAAPGEASAADLAAALEALRARAVQAAEAERRIAEMDRECRRLQAALAEIDRQEARELADVGLEPDQRETLDRRLEQREDWQALQRQRQEQALRRDDLARQLESRADLLALAGIGDPPGDRESLARQLAETTDRAERLEPLQEERSQIRERIAQTGRKREREQALAAEQTAGEELERRRDEALDAEAGRFLLDDIQEEFRREEEPELLRRAREAFARFTHHQWALRLSEDEDGFVGEDRVQGALRPPGELSTATRMQLLLALRLARVETREATGGAGHWPLLIDEALATTDPERARVMFRTLQELARDGDRQILYLAASDYEVQLWHQATGEWPHRVDLQALRGLPLEATEPARFALPAAPVIPEPAGKDLAAWARELGVPRPDPTRPAEDVHLLHVLFDDPATARDLMQVWRVDRVGPLRSLLDGRIARRALPDEHRRAALAYRSLALEHWLAARRIGHNRTVDRGLLEEARDAGVLTDNALEGVAQRATELEGDPQALLESLQQHPITMASGTEQRLRAGHREQLHEFLRERGVVDERAPLTPEARRQRVLERLPAAADPADIQHLIDHLEHETAD</sequence>
<feature type="domain" description="ATPase AAA-type core" evidence="3">
    <location>
        <begin position="27"/>
        <end position="73"/>
    </location>
</feature>
<evidence type="ECO:0000313" key="4">
    <source>
        <dbReference type="EMBL" id="OOC10804.1"/>
    </source>
</evidence>
<comment type="caution">
    <text evidence="4">The sequence shown here is derived from an EMBL/GenBank/DDBJ whole genome shotgun (WGS) entry which is preliminary data.</text>
</comment>
<dbReference type="InterPro" id="IPR027417">
    <property type="entry name" value="P-loop_NTPase"/>
</dbReference>
<dbReference type="Proteomes" id="UP000189177">
    <property type="component" value="Unassembled WGS sequence"/>
</dbReference>
<dbReference type="RefSeq" id="WP_077243814.1">
    <property type="nucleotide sequence ID" value="NZ_MUZR01000009.1"/>
</dbReference>
<accession>A0A1V3A0D0</accession>
<feature type="region of interest" description="Disordered" evidence="2">
    <location>
        <begin position="755"/>
        <end position="781"/>
    </location>
</feature>
<reference evidence="4 5" key="1">
    <citation type="submission" date="2017-02" db="EMBL/GenBank/DDBJ databases">
        <title>Genomic diversity within the haloalkaliphilic genus Thioalkalivibrio.</title>
        <authorList>
            <person name="Ahn A.-C."/>
            <person name="Meier-Kolthoff J."/>
            <person name="Overmars L."/>
            <person name="Richter M."/>
            <person name="Woyke T."/>
            <person name="Sorokin D.Y."/>
            <person name="Muyzer G."/>
        </authorList>
    </citation>
    <scope>NUCLEOTIDE SEQUENCE [LARGE SCALE GENOMIC DNA]</scope>
    <source>
        <strain evidence="4 5">HL17</strain>
    </source>
</reference>
<gene>
    <name evidence="4" type="ORF">B1A74_03840</name>
</gene>
<feature type="compositionally biased region" description="Basic and acidic residues" evidence="2">
    <location>
        <begin position="755"/>
        <end position="765"/>
    </location>
</feature>
<protein>
    <recommendedName>
        <fullName evidence="3">ATPase AAA-type core domain-containing protein</fullName>
    </recommendedName>
</protein>
<feature type="coiled-coil region" evidence="1">
    <location>
        <begin position="493"/>
        <end position="533"/>
    </location>
</feature>
<evidence type="ECO:0000256" key="2">
    <source>
        <dbReference type="SAM" id="MobiDB-lite"/>
    </source>
</evidence>
<keyword evidence="1" id="KW-0175">Coiled coil</keyword>
<dbReference type="InterPro" id="IPR003959">
    <property type="entry name" value="ATPase_AAA_core"/>
</dbReference>
<organism evidence="4 5">
    <name type="scientific">Thioalkalivibrio halophilus</name>
    <dbReference type="NCBI Taxonomy" id="252474"/>
    <lineage>
        <taxon>Bacteria</taxon>
        <taxon>Pseudomonadati</taxon>
        <taxon>Pseudomonadota</taxon>
        <taxon>Gammaproteobacteria</taxon>
        <taxon>Chromatiales</taxon>
        <taxon>Ectothiorhodospiraceae</taxon>
        <taxon>Thioalkalivibrio</taxon>
    </lineage>
</organism>
<dbReference type="SUPFAM" id="SSF52540">
    <property type="entry name" value="P-loop containing nucleoside triphosphate hydrolases"/>
    <property type="match status" value="1"/>
</dbReference>
<dbReference type="PANTHER" id="PTHR41259:SF1">
    <property type="entry name" value="DOUBLE-STRAND BREAK REPAIR RAD50 ATPASE, PUTATIVE-RELATED"/>
    <property type="match status" value="1"/>
</dbReference>
<evidence type="ECO:0000259" key="3">
    <source>
        <dbReference type="Pfam" id="PF13304"/>
    </source>
</evidence>
<name>A0A1V3A0D0_9GAMM</name>
<dbReference type="PANTHER" id="PTHR41259">
    <property type="entry name" value="DOUBLE-STRAND BREAK REPAIR RAD50 ATPASE, PUTATIVE-RELATED"/>
    <property type="match status" value="1"/>
</dbReference>
<dbReference type="STRING" id="252474.B1A74_03840"/>
<feature type="region of interest" description="Disordered" evidence="2">
    <location>
        <begin position="147"/>
        <end position="175"/>
    </location>
</feature>
<dbReference type="Pfam" id="PF13304">
    <property type="entry name" value="AAA_21"/>
    <property type="match status" value="1"/>
</dbReference>
<evidence type="ECO:0000313" key="5">
    <source>
        <dbReference type="Proteomes" id="UP000189177"/>
    </source>
</evidence>
<dbReference type="OrthoDB" id="9764467at2"/>
<feature type="coiled-coil region" evidence="1">
    <location>
        <begin position="241"/>
        <end position="314"/>
    </location>
</feature>
<dbReference type="AlphaFoldDB" id="A0A1V3A0D0"/>
<proteinExistence type="predicted"/>
<dbReference type="EMBL" id="MUZR01000009">
    <property type="protein sequence ID" value="OOC10804.1"/>
    <property type="molecule type" value="Genomic_DNA"/>
</dbReference>
<keyword evidence="5" id="KW-1185">Reference proteome</keyword>